<feature type="coiled-coil region" evidence="1">
    <location>
        <begin position="190"/>
        <end position="242"/>
    </location>
</feature>
<evidence type="ECO:0000313" key="3">
    <source>
        <dbReference type="Proteomes" id="UP000789342"/>
    </source>
</evidence>
<protein>
    <submittedName>
        <fullName evidence="2">9852_t:CDS:1</fullName>
    </submittedName>
</protein>
<organism evidence="2 3">
    <name type="scientific">Acaulospora morrowiae</name>
    <dbReference type="NCBI Taxonomy" id="94023"/>
    <lineage>
        <taxon>Eukaryota</taxon>
        <taxon>Fungi</taxon>
        <taxon>Fungi incertae sedis</taxon>
        <taxon>Mucoromycota</taxon>
        <taxon>Glomeromycotina</taxon>
        <taxon>Glomeromycetes</taxon>
        <taxon>Diversisporales</taxon>
        <taxon>Acaulosporaceae</taxon>
        <taxon>Acaulospora</taxon>
    </lineage>
</organism>
<evidence type="ECO:0000313" key="2">
    <source>
        <dbReference type="EMBL" id="CAG8565927.1"/>
    </source>
</evidence>
<keyword evidence="3" id="KW-1185">Reference proteome</keyword>
<name>A0A9N9FZ11_9GLOM</name>
<comment type="caution">
    <text evidence="2">The sequence shown here is derived from an EMBL/GenBank/DDBJ whole genome shotgun (WGS) entry which is preliminary data.</text>
</comment>
<reference evidence="2" key="1">
    <citation type="submission" date="2021-06" db="EMBL/GenBank/DDBJ databases">
        <authorList>
            <person name="Kallberg Y."/>
            <person name="Tangrot J."/>
            <person name="Rosling A."/>
        </authorList>
    </citation>
    <scope>NUCLEOTIDE SEQUENCE</scope>
    <source>
        <strain evidence="2">CL551</strain>
    </source>
</reference>
<proteinExistence type="predicted"/>
<gene>
    <name evidence="2" type="ORF">AMORRO_LOCUS6238</name>
</gene>
<accession>A0A9N9FZ11</accession>
<dbReference type="Proteomes" id="UP000789342">
    <property type="component" value="Unassembled WGS sequence"/>
</dbReference>
<keyword evidence="1" id="KW-0175">Coiled coil</keyword>
<dbReference type="EMBL" id="CAJVPV010004075">
    <property type="protein sequence ID" value="CAG8565927.1"/>
    <property type="molecule type" value="Genomic_DNA"/>
</dbReference>
<sequence>MLKSQSSLSRRNLLFFGKCPSCNKVNTSYNHCTQCSNWIKTTASTLSTLDTYDPSYREILSELEQKRKTLKESICKKCEQAMHMHKRLMGCVECGAPQKDLEELQKMAVQVKGRIHVMDIDKIMNKETLNAENDELPKCEICETNSNTYWAMCPRYYPIDEILAEEVIKVQPNDPDFRKINDILLHAENIAKVSKRLRQKEQEAQQAEIKRQEEEMMLQEELHQQELQRALQREKLEEQKQHYQYELSYQHQFEILERQQSHQQYQPQFNDYELPSKKDDQPYGYVHTQSHKQNFSSSESNLPLLNPEPQLAQYDQTEARWNQPADRTYDSQQSEQQPNIQEMRNLQVNQLYAYDANDRSLRASVNSVNSNTSSNGKSNIFDDDCDYQTVLRFNS</sequence>
<evidence type="ECO:0000256" key="1">
    <source>
        <dbReference type="SAM" id="Coils"/>
    </source>
</evidence>
<dbReference type="AlphaFoldDB" id="A0A9N9FZ11"/>